<dbReference type="PANTHER" id="PTHR31859">
    <property type="entry name" value="TETRATRICOPEPTIDE REPEAT PROTEIN 39 FAMILY MEMBER"/>
    <property type="match status" value="1"/>
</dbReference>
<dbReference type="FunCoup" id="A0A423XDM9">
    <property type="interactions" value="117"/>
</dbReference>
<evidence type="ECO:0000256" key="1">
    <source>
        <dbReference type="ARBA" id="ARBA00011408"/>
    </source>
</evidence>
<evidence type="ECO:0000256" key="6">
    <source>
        <dbReference type="SAM" id="Phobius"/>
    </source>
</evidence>
<feature type="transmembrane region" description="Helical" evidence="6">
    <location>
        <begin position="393"/>
        <end position="413"/>
    </location>
</feature>
<feature type="region of interest" description="Disordered" evidence="5">
    <location>
        <begin position="298"/>
        <end position="318"/>
    </location>
</feature>
<feature type="region of interest" description="Disordered" evidence="5">
    <location>
        <begin position="1"/>
        <end position="33"/>
    </location>
</feature>
<keyword evidence="6" id="KW-0472">Membrane</keyword>
<evidence type="ECO:0000256" key="3">
    <source>
        <dbReference type="ARBA" id="ARBA00019539"/>
    </source>
</evidence>
<dbReference type="GO" id="GO:0005741">
    <property type="term" value="C:mitochondrial outer membrane"/>
    <property type="evidence" value="ECO:0007669"/>
    <property type="project" value="TreeGrafter"/>
</dbReference>
<comment type="subunit">
    <text evidence="1">Interacts with lipid droplet proteins.</text>
</comment>
<evidence type="ECO:0000313" key="8">
    <source>
        <dbReference type="Proteomes" id="UP000285146"/>
    </source>
</evidence>
<dbReference type="InterPro" id="IPR019412">
    <property type="entry name" value="IML2/TPR_39"/>
</dbReference>
<proteinExistence type="predicted"/>
<feature type="region of interest" description="Disordered" evidence="5">
    <location>
        <begin position="118"/>
        <end position="154"/>
    </location>
</feature>
<dbReference type="EMBL" id="LKEB01000016">
    <property type="protein sequence ID" value="ROW14047.1"/>
    <property type="molecule type" value="Genomic_DNA"/>
</dbReference>
<dbReference type="GO" id="GO:0005634">
    <property type="term" value="C:nucleus"/>
    <property type="evidence" value="ECO:0007669"/>
    <property type="project" value="TreeGrafter"/>
</dbReference>
<name>A0A423XDM9_9PEZI</name>
<evidence type="ECO:0000256" key="2">
    <source>
        <dbReference type="ARBA" id="ARBA00018424"/>
    </source>
</evidence>
<keyword evidence="8" id="KW-1185">Reference proteome</keyword>
<keyword evidence="6" id="KW-1133">Transmembrane helix</keyword>
<feature type="transmembrane region" description="Helical" evidence="6">
    <location>
        <begin position="350"/>
        <end position="372"/>
    </location>
</feature>
<comment type="caution">
    <text evidence="7">The sequence shown here is derived from an EMBL/GenBank/DDBJ whole genome shotgun (WGS) entry which is preliminary data.</text>
</comment>
<dbReference type="GO" id="GO:0005829">
    <property type="term" value="C:cytosol"/>
    <property type="evidence" value="ECO:0007669"/>
    <property type="project" value="TreeGrafter"/>
</dbReference>
<dbReference type="InParanoid" id="A0A423XDM9"/>
<protein>
    <recommendedName>
        <fullName evidence="2">Inclusion body clearance protein IML2</fullName>
    </recommendedName>
    <alternativeName>
        <fullName evidence="3">Inclusion body clearance protein iml2</fullName>
    </alternativeName>
</protein>
<dbReference type="PANTHER" id="PTHR31859:SF1">
    <property type="entry name" value="TETRATRICOPEPTIDE REPEAT PROTEIN 39C"/>
    <property type="match status" value="1"/>
</dbReference>
<dbReference type="OrthoDB" id="2154985at2759"/>
<accession>A0A423XDM9</accession>
<dbReference type="Proteomes" id="UP000285146">
    <property type="component" value="Unassembled WGS sequence"/>
</dbReference>
<feature type="compositionally biased region" description="Low complexity" evidence="5">
    <location>
        <begin position="298"/>
        <end position="309"/>
    </location>
</feature>
<comment type="function">
    <text evidence="4">Inclusion body (IB) resident protein that interacts strongly with lipid droplet (LD) proteins. Involved in LD-mediated IB clearing after protein folding stress, probably by enabling access to the IBs of an LD-stored soluble sterol derivative that acts as a chaperone in inclusion clearing.</text>
</comment>
<evidence type="ECO:0000313" key="7">
    <source>
        <dbReference type="EMBL" id="ROW14047.1"/>
    </source>
</evidence>
<feature type="compositionally biased region" description="Gly residues" evidence="5">
    <location>
        <begin position="121"/>
        <end position="138"/>
    </location>
</feature>
<keyword evidence="6" id="KW-0812">Transmembrane</keyword>
<dbReference type="AlphaFoldDB" id="A0A423XDM9"/>
<reference evidence="7 8" key="1">
    <citation type="submission" date="2015-09" db="EMBL/GenBank/DDBJ databases">
        <title>Host preference determinants of Valsa canker pathogens revealed by comparative genomics.</title>
        <authorList>
            <person name="Yin Z."/>
            <person name="Huang L."/>
        </authorList>
    </citation>
    <scope>NUCLEOTIDE SEQUENCE [LARGE SCALE GENOMIC DNA]</scope>
    <source>
        <strain evidence="7 8">SXYLt</strain>
    </source>
</reference>
<evidence type="ECO:0000256" key="5">
    <source>
        <dbReference type="SAM" id="MobiDB-lite"/>
    </source>
</evidence>
<feature type="region of interest" description="Disordered" evidence="5">
    <location>
        <begin position="250"/>
        <end position="278"/>
    </location>
</feature>
<organism evidence="7 8">
    <name type="scientific">Cytospora leucostoma</name>
    <dbReference type="NCBI Taxonomy" id="1230097"/>
    <lineage>
        <taxon>Eukaryota</taxon>
        <taxon>Fungi</taxon>
        <taxon>Dikarya</taxon>
        <taxon>Ascomycota</taxon>
        <taxon>Pezizomycotina</taxon>
        <taxon>Sordariomycetes</taxon>
        <taxon>Sordariomycetidae</taxon>
        <taxon>Diaporthales</taxon>
        <taxon>Cytosporaceae</taxon>
        <taxon>Cytospora</taxon>
    </lineage>
</organism>
<feature type="compositionally biased region" description="Polar residues" evidence="5">
    <location>
        <begin position="9"/>
        <end position="27"/>
    </location>
</feature>
<sequence>MKSWFKGGSNASKHSLNSSVPTTSPSANHAAADHREVEITDLQDAMDGASRILNDDIEGAEEQLRVRKDSSSFHLLGLGVAIFMRSVLGFEKEVMAEAVSRLAECETKSWSDMRKAQKLAEGGGGGGSGGGGGGGWFKGSGRADTNGHVSAKSSQIYPPGSEFQLVNAEAQLMGAILAVMQESLTEGIKGFYKLRKAFIALDSIMEAETRALASHTGFDAASAAKRETASDLDLRKARAAGAKDYDLDSDVESLNSIGDPEKAGQPGPYRGRMERVNSKSAPGSILEEKMGDMNLDAATASASDSRAGSPDSKKPRVPARQTLLEQDGPDSALFTNPVDIFVHSGANMCFGILLLIISMVPPAFSKLMYIVGFKGDRDRGVKMLWQSTKFQNVNAGVAGLMLLAYYNGILAFSDILPSDEDVRELADEGEIVGYPTEHCTALLQSMSTQYPDSRMWKLEEARNLANLRRIPEAIETLKANSDSKMRQVNALNQFELATNALFMMDWATMRDGYLRCIDLNDWSHSMYYYFAGTAEVEMYRDAVRAGDAAEAKKHKAAAAKHFKKCPEVAGRKKFLAKQMPFEVFALRKIQKWEARAKEFGVDLVDAVSISPAQEMTYLWSGSKRMSEEMLLKALECLSLERCTAGKEKVDKWKVLPDEALGQAVAEASILSSLGRYDEARARVEPFLHMDRNLFKGPTRDDYTLPCAHYEMAVTAWREACDPRCWPAEAEKVDEYRRKKVEVAVEYLDHVKNWEMFVLDARIGMRVQTGMDSVAWLKRKKNWA</sequence>
<dbReference type="Pfam" id="PF10300">
    <property type="entry name" value="Iml2-TPR_39"/>
    <property type="match status" value="1"/>
</dbReference>
<evidence type="ECO:0000256" key="4">
    <source>
        <dbReference type="ARBA" id="ARBA00043897"/>
    </source>
</evidence>
<gene>
    <name evidence="7" type="ORF">VPNG_04024</name>
</gene>